<dbReference type="AlphaFoldDB" id="A2D750"/>
<name>A2D750_TRIV3</name>
<dbReference type="Pfam" id="PF00443">
    <property type="entry name" value="UCH"/>
    <property type="match status" value="1"/>
</dbReference>
<keyword evidence="8 12" id="KW-0378">Hydrolase</keyword>
<keyword evidence="4" id="KW-0645">Protease</keyword>
<organism evidence="12 13">
    <name type="scientific">Trichomonas vaginalis (strain ATCC PRA-98 / G3)</name>
    <dbReference type="NCBI Taxonomy" id="412133"/>
    <lineage>
        <taxon>Eukaryota</taxon>
        <taxon>Metamonada</taxon>
        <taxon>Parabasalia</taxon>
        <taxon>Trichomonadida</taxon>
        <taxon>Trichomonadidae</taxon>
        <taxon>Trichomonas</taxon>
    </lineage>
</organism>
<keyword evidence="6" id="KW-0863">Zinc-finger</keyword>
<proteinExistence type="inferred from homology"/>
<feature type="domain" description="USP" evidence="11">
    <location>
        <begin position="109"/>
        <end position="419"/>
    </location>
</feature>
<dbReference type="STRING" id="5722.A2D750"/>
<evidence type="ECO:0000256" key="9">
    <source>
        <dbReference type="ARBA" id="ARBA00022807"/>
    </source>
</evidence>
<sequence length="547" mass="61896">MSCNHVIDDSKLAQRLYLSMTFTDAWKYILYPEQKVPKAIYICLTCNSIKIQESKMKKHNKKHNHDLFFEIISLSIYCCRCKNHFLSTKLLTNACLTAIPTNPMVELSTGFPNLGRSCYANASLIALSNVKPLTTAILESSYPACRLMATVIQGNRHVNKIFHSLLPEFSPTTCSDAGEFILALLELLFQDPNVKTLFGGRTTTFYSCADCKMCKTTSQPFSIFPIDINPQGWLNSDLETNRNHLPRSFGSQAIWNIDHEATTTSSFISVMMHGNSNSISLEKCIETMFSPSKMQCSECKSQNASITEALTSLPEILIVELKRFTMRWFGVGKIYNFIDFPIEGKIDFGHFVPPDIEAGPTKYKIRSIIAHKGNMSYGHYVAYCSTFEGWKLYDDSKVSIVDPQEVYSSNAYILIYSRALPEEVAVLHEQIRALSLPRGWGLPIRTISDPIKWIRIVPETPEGTVVLEVASSLAGGKITRPITKDDIIHQFKMLYPYSTSKIYISEEDYNAIWKFLYFNGELPDKIVPVEHSDFQIGDCLSILQFPK</sequence>
<evidence type="ECO:0000256" key="4">
    <source>
        <dbReference type="ARBA" id="ARBA00022670"/>
    </source>
</evidence>
<protein>
    <recommendedName>
        <fullName evidence="3">ubiquitinyl hydrolase 1</fullName>
        <ecNumber evidence="3">3.4.19.12</ecNumber>
    </recommendedName>
</protein>
<dbReference type="EC" id="3.4.19.12" evidence="3"/>
<dbReference type="PANTHER" id="PTHR21646">
    <property type="entry name" value="UBIQUITIN CARBOXYL-TERMINAL HYDROLASE"/>
    <property type="match status" value="1"/>
</dbReference>
<dbReference type="eggNOG" id="KOG1870">
    <property type="taxonomic scope" value="Eukaryota"/>
</dbReference>
<dbReference type="InterPro" id="IPR038765">
    <property type="entry name" value="Papain-like_cys_pep_sf"/>
</dbReference>
<dbReference type="KEGG" id="tva:4720743"/>
<accession>A2D750</accession>
<evidence type="ECO:0000256" key="3">
    <source>
        <dbReference type="ARBA" id="ARBA00012759"/>
    </source>
</evidence>
<dbReference type="GO" id="GO:0016579">
    <property type="term" value="P:protein deubiquitination"/>
    <property type="evidence" value="ECO:0007669"/>
    <property type="project" value="InterPro"/>
</dbReference>
<dbReference type="Gene3D" id="3.90.70.10">
    <property type="entry name" value="Cysteine proteinases"/>
    <property type="match status" value="1"/>
</dbReference>
<dbReference type="SMR" id="A2D750"/>
<dbReference type="InterPro" id="IPR050185">
    <property type="entry name" value="Ub_carboxyl-term_hydrolase"/>
</dbReference>
<gene>
    <name evidence="12" type="ORF">TVAG_119030</name>
</gene>
<reference evidence="12" key="2">
    <citation type="journal article" date="2007" name="Science">
        <title>Draft genome sequence of the sexually transmitted pathogen Trichomonas vaginalis.</title>
        <authorList>
            <person name="Carlton J.M."/>
            <person name="Hirt R.P."/>
            <person name="Silva J.C."/>
            <person name="Delcher A.L."/>
            <person name="Schatz M."/>
            <person name="Zhao Q."/>
            <person name="Wortman J.R."/>
            <person name="Bidwell S.L."/>
            <person name="Alsmark U.C.M."/>
            <person name="Besteiro S."/>
            <person name="Sicheritz-Ponten T."/>
            <person name="Noel C.J."/>
            <person name="Dacks J.B."/>
            <person name="Foster P.G."/>
            <person name="Simillion C."/>
            <person name="Van de Peer Y."/>
            <person name="Miranda-Saavedra D."/>
            <person name="Barton G.J."/>
            <person name="Westrop G.D."/>
            <person name="Mueller S."/>
            <person name="Dessi D."/>
            <person name="Fiori P.L."/>
            <person name="Ren Q."/>
            <person name="Paulsen I."/>
            <person name="Zhang H."/>
            <person name="Bastida-Corcuera F.D."/>
            <person name="Simoes-Barbosa A."/>
            <person name="Brown M.T."/>
            <person name="Hayes R.D."/>
            <person name="Mukherjee M."/>
            <person name="Okumura C.Y."/>
            <person name="Schneider R."/>
            <person name="Smith A.J."/>
            <person name="Vanacova S."/>
            <person name="Villalvazo M."/>
            <person name="Haas B.J."/>
            <person name="Pertea M."/>
            <person name="Feldblyum T.V."/>
            <person name="Utterback T.R."/>
            <person name="Shu C.L."/>
            <person name="Osoegawa K."/>
            <person name="de Jong P.J."/>
            <person name="Hrdy I."/>
            <person name="Horvathova L."/>
            <person name="Zubacova Z."/>
            <person name="Dolezal P."/>
            <person name="Malik S.B."/>
            <person name="Logsdon J.M. Jr."/>
            <person name="Henze K."/>
            <person name="Gupta A."/>
            <person name="Wang C.C."/>
            <person name="Dunne R.L."/>
            <person name="Upcroft J.A."/>
            <person name="Upcroft P."/>
            <person name="White O."/>
            <person name="Salzberg S.L."/>
            <person name="Tang P."/>
            <person name="Chiu C.-H."/>
            <person name="Lee Y.-S."/>
            <person name="Embley T.M."/>
            <person name="Coombs G.H."/>
            <person name="Mottram J.C."/>
            <person name="Tachezy J."/>
            <person name="Fraser-Liggett C.M."/>
            <person name="Johnson P.J."/>
        </authorList>
    </citation>
    <scope>NUCLEOTIDE SEQUENCE [LARGE SCALE GENOMIC DNA]</scope>
    <source>
        <strain evidence="12">G3</strain>
    </source>
</reference>
<keyword evidence="13" id="KW-1185">Reference proteome</keyword>
<comment type="similarity">
    <text evidence="2">Belongs to the peptidase C19 family.</text>
</comment>
<comment type="catalytic activity">
    <reaction evidence="1">
        <text>Thiol-dependent hydrolysis of ester, thioester, amide, peptide and isopeptide bonds formed by the C-terminal Gly of ubiquitin (a 76-residue protein attached to proteins as an intracellular targeting signal).</text>
        <dbReference type="EC" id="3.4.19.12"/>
    </reaction>
</comment>
<dbReference type="SUPFAM" id="SSF54001">
    <property type="entry name" value="Cysteine proteinases"/>
    <property type="match status" value="1"/>
</dbReference>
<evidence type="ECO:0000256" key="5">
    <source>
        <dbReference type="ARBA" id="ARBA00022723"/>
    </source>
</evidence>
<dbReference type="InParanoid" id="A2D750"/>
<keyword evidence="5" id="KW-0479">Metal-binding</keyword>
<reference evidence="12" key="1">
    <citation type="submission" date="2006-10" db="EMBL/GenBank/DDBJ databases">
        <authorList>
            <person name="Amadeo P."/>
            <person name="Zhao Q."/>
            <person name="Wortman J."/>
            <person name="Fraser-Liggett C."/>
            <person name="Carlton J."/>
        </authorList>
    </citation>
    <scope>NUCLEOTIDE SEQUENCE</scope>
    <source>
        <strain evidence="12">G3</strain>
    </source>
</reference>
<dbReference type="PROSITE" id="PS50235">
    <property type="entry name" value="USP_3"/>
    <property type="match status" value="1"/>
</dbReference>
<keyword evidence="7" id="KW-0833">Ubl conjugation pathway</keyword>
<evidence type="ECO:0000256" key="8">
    <source>
        <dbReference type="ARBA" id="ARBA00022801"/>
    </source>
</evidence>
<evidence type="ECO:0000256" key="7">
    <source>
        <dbReference type="ARBA" id="ARBA00022786"/>
    </source>
</evidence>
<dbReference type="Proteomes" id="UP000001542">
    <property type="component" value="Unassembled WGS sequence"/>
</dbReference>
<evidence type="ECO:0000256" key="2">
    <source>
        <dbReference type="ARBA" id="ARBA00009085"/>
    </source>
</evidence>
<dbReference type="VEuPathDB" id="TrichDB:TVAGG3_0991680"/>
<evidence type="ECO:0000256" key="10">
    <source>
        <dbReference type="ARBA" id="ARBA00022833"/>
    </source>
</evidence>
<evidence type="ECO:0000256" key="1">
    <source>
        <dbReference type="ARBA" id="ARBA00000707"/>
    </source>
</evidence>
<dbReference type="InterPro" id="IPR013083">
    <property type="entry name" value="Znf_RING/FYVE/PHD"/>
</dbReference>
<dbReference type="EMBL" id="DS113177">
    <property type="protein sequence ID" value="EAY23567.1"/>
    <property type="molecule type" value="Genomic_DNA"/>
</dbReference>
<dbReference type="CDD" id="cd02257">
    <property type="entry name" value="Peptidase_C19"/>
    <property type="match status" value="1"/>
</dbReference>
<evidence type="ECO:0000313" key="12">
    <source>
        <dbReference type="EMBL" id="EAY23567.1"/>
    </source>
</evidence>
<evidence type="ECO:0000313" key="13">
    <source>
        <dbReference type="Proteomes" id="UP000001542"/>
    </source>
</evidence>
<keyword evidence="10" id="KW-0862">Zinc</keyword>
<dbReference type="Pfam" id="PF02148">
    <property type="entry name" value="zf-UBP"/>
    <property type="match status" value="1"/>
</dbReference>
<evidence type="ECO:0000256" key="6">
    <source>
        <dbReference type="ARBA" id="ARBA00022771"/>
    </source>
</evidence>
<dbReference type="PANTHER" id="PTHR21646:SF24">
    <property type="entry name" value="UBIQUITIN CARBOXYL-TERMINAL HYDROLASE"/>
    <property type="match status" value="1"/>
</dbReference>
<dbReference type="VEuPathDB" id="TrichDB:TVAG_119030"/>
<dbReference type="GO" id="GO:0006508">
    <property type="term" value="P:proteolysis"/>
    <property type="evidence" value="ECO:0007669"/>
    <property type="project" value="UniProtKB-KW"/>
</dbReference>
<dbReference type="InterPro" id="IPR001394">
    <property type="entry name" value="Peptidase_C19_UCH"/>
</dbReference>
<dbReference type="SUPFAM" id="SSF57850">
    <property type="entry name" value="RING/U-box"/>
    <property type="match status" value="1"/>
</dbReference>
<dbReference type="RefSeq" id="XP_001276815.1">
    <property type="nucleotide sequence ID" value="XM_001276814.1"/>
</dbReference>
<dbReference type="GO" id="GO:0008270">
    <property type="term" value="F:zinc ion binding"/>
    <property type="evidence" value="ECO:0007669"/>
    <property type="project" value="UniProtKB-KW"/>
</dbReference>
<dbReference type="GO" id="GO:0004843">
    <property type="term" value="F:cysteine-type deubiquitinase activity"/>
    <property type="evidence" value="ECO:0007669"/>
    <property type="project" value="UniProtKB-EC"/>
</dbReference>
<dbReference type="Gene3D" id="3.30.40.10">
    <property type="entry name" value="Zinc/RING finger domain, C3HC4 (zinc finger)"/>
    <property type="match status" value="1"/>
</dbReference>
<dbReference type="InterPro" id="IPR028889">
    <property type="entry name" value="USP"/>
</dbReference>
<keyword evidence="9" id="KW-0788">Thiol protease</keyword>
<dbReference type="InterPro" id="IPR001607">
    <property type="entry name" value="Znf_UBP"/>
</dbReference>
<evidence type="ECO:0000259" key="11">
    <source>
        <dbReference type="PROSITE" id="PS50235"/>
    </source>
</evidence>
<dbReference type="OrthoDB" id="265776at2759"/>